<dbReference type="InterPro" id="IPR036789">
    <property type="entry name" value="Ribosomal_uL6-like_a/b-dom_sf"/>
</dbReference>
<dbReference type="GO" id="GO:0002181">
    <property type="term" value="P:cytoplasmic translation"/>
    <property type="evidence" value="ECO:0007669"/>
    <property type="project" value="TreeGrafter"/>
</dbReference>
<dbReference type="FunFam" id="3.90.930.12:FF:000002">
    <property type="entry name" value="50S ribosomal protein L6"/>
    <property type="match status" value="1"/>
</dbReference>
<dbReference type="PANTHER" id="PTHR11655">
    <property type="entry name" value="60S/50S RIBOSOMAL PROTEIN L6/L9"/>
    <property type="match status" value="1"/>
</dbReference>
<comment type="function">
    <text evidence="6 8">This protein binds to the 23S rRNA, and is important in its secondary structure. It is located near the subunit interface in the base of the L7/L12 stalk, and near the tRNA binding site of the peptidyltransferase center.</text>
</comment>
<dbReference type="NCBIfam" id="TIGR03654">
    <property type="entry name" value="L6_bact"/>
    <property type="match status" value="1"/>
</dbReference>
<evidence type="ECO:0000313" key="10">
    <source>
        <dbReference type="EMBL" id="ESK65754.1"/>
    </source>
</evidence>
<evidence type="ECO:0000256" key="5">
    <source>
        <dbReference type="ARBA" id="ARBA00023274"/>
    </source>
</evidence>
<dbReference type="Gene3D" id="3.90.930.12">
    <property type="entry name" value="Ribosomal protein L6, alpha-beta domain"/>
    <property type="match status" value="2"/>
</dbReference>
<evidence type="ECO:0000313" key="11">
    <source>
        <dbReference type="Proteomes" id="UP000019050"/>
    </source>
</evidence>
<evidence type="ECO:0000256" key="4">
    <source>
        <dbReference type="ARBA" id="ARBA00022980"/>
    </source>
</evidence>
<gene>
    <name evidence="6" type="primary">rplF</name>
    <name evidence="10" type="ORF">GCWU000182_000819</name>
</gene>
<sequence>MSRIGKKPVVIPAGVTVEVKGHTVTVKGPKGTLTREFHPNIALEVQENEVVFTRPNDSKENRSLHGTMRSVFSNMVEGVANGFKKELDLIGVGYRAQKQGNKLVLNVGLSHPVEFEPVEGANFEVPSNTKIIVEGYDKEKVGALAANIRGVRPPEPYKGKGIRYTDEYVRRKEGKTGK</sequence>
<evidence type="ECO:0000256" key="7">
    <source>
        <dbReference type="RuleBase" id="RU003869"/>
    </source>
</evidence>
<dbReference type="PIRSF" id="PIRSF002162">
    <property type="entry name" value="Ribosomal_L6"/>
    <property type="match status" value="1"/>
</dbReference>
<dbReference type="Pfam" id="PF00347">
    <property type="entry name" value="Ribosomal_L6"/>
    <property type="match status" value="2"/>
</dbReference>
<dbReference type="PANTHER" id="PTHR11655:SF14">
    <property type="entry name" value="LARGE RIBOSOMAL SUBUNIT PROTEIN UL6M"/>
    <property type="match status" value="1"/>
</dbReference>
<dbReference type="STRING" id="592010.GCWU000182_000819"/>
<evidence type="ECO:0000256" key="2">
    <source>
        <dbReference type="ARBA" id="ARBA00022730"/>
    </source>
</evidence>
<evidence type="ECO:0000256" key="3">
    <source>
        <dbReference type="ARBA" id="ARBA00022884"/>
    </source>
</evidence>
<dbReference type="PROSITE" id="PS00525">
    <property type="entry name" value="RIBOSOMAL_L6_1"/>
    <property type="match status" value="1"/>
</dbReference>
<dbReference type="FunFam" id="3.90.930.12:FF:000001">
    <property type="entry name" value="50S ribosomal protein L6"/>
    <property type="match status" value="1"/>
</dbReference>
<keyword evidence="3 6" id="KW-0694">RNA-binding</keyword>
<dbReference type="InterPro" id="IPR000702">
    <property type="entry name" value="Ribosomal_uL6-like"/>
</dbReference>
<protein>
    <recommendedName>
        <fullName evidence="6">Large ribosomal subunit protein uL6</fullName>
    </recommendedName>
</protein>
<accession>W1Q666</accession>
<evidence type="ECO:0000259" key="9">
    <source>
        <dbReference type="Pfam" id="PF00347"/>
    </source>
</evidence>
<dbReference type="EMBL" id="ACIN03000005">
    <property type="protein sequence ID" value="ESK65754.1"/>
    <property type="molecule type" value="Genomic_DNA"/>
</dbReference>
<dbReference type="PRINTS" id="PR00059">
    <property type="entry name" value="RIBOSOMALL6"/>
</dbReference>
<dbReference type="Proteomes" id="UP000019050">
    <property type="component" value="Unassembled WGS sequence"/>
</dbReference>
<keyword evidence="5 6" id="KW-0687">Ribonucleoprotein</keyword>
<name>W1Q666_ABIDE</name>
<dbReference type="GO" id="GO:0022625">
    <property type="term" value="C:cytosolic large ribosomal subunit"/>
    <property type="evidence" value="ECO:0007669"/>
    <property type="project" value="UniProtKB-UniRule"/>
</dbReference>
<comment type="subunit">
    <text evidence="6">Part of the 50S ribosomal subunit.</text>
</comment>
<evidence type="ECO:0000256" key="8">
    <source>
        <dbReference type="RuleBase" id="RU003870"/>
    </source>
</evidence>
<dbReference type="eggNOG" id="COG0097">
    <property type="taxonomic scope" value="Bacteria"/>
</dbReference>
<dbReference type="HOGENOM" id="CLU_065464_1_2_9"/>
<reference evidence="10" key="1">
    <citation type="submission" date="2013-06" db="EMBL/GenBank/DDBJ databases">
        <authorList>
            <person name="Weinstock G."/>
            <person name="Sodergren E."/>
            <person name="Clifton S."/>
            <person name="Fulton L."/>
            <person name="Fulton B."/>
            <person name="Courtney L."/>
            <person name="Fronick C."/>
            <person name="Harrison M."/>
            <person name="Strong C."/>
            <person name="Farmer C."/>
            <person name="Delahaunty K."/>
            <person name="Markovic C."/>
            <person name="Hall O."/>
            <person name="Minx P."/>
            <person name="Tomlinson C."/>
            <person name="Mitreva M."/>
            <person name="Nelson J."/>
            <person name="Hou S."/>
            <person name="Wollam A."/>
            <person name="Pepin K.H."/>
            <person name="Johnson M."/>
            <person name="Bhonagiri V."/>
            <person name="Nash W.E."/>
            <person name="Warren W."/>
            <person name="Chinwalla A."/>
            <person name="Mardis E.R."/>
            <person name="Wilson R.K."/>
        </authorList>
    </citation>
    <scope>NUCLEOTIDE SEQUENCE [LARGE SCALE GENOMIC DNA]</scope>
    <source>
        <strain evidence="10">ATCC 49176</strain>
    </source>
</reference>
<dbReference type="SUPFAM" id="SSF56053">
    <property type="entry name" value="Ribosomal protein L6"/>
    <property type="match status" value="2"/>
</dbReference>
<comment type="caution">
    <text evidence="10">The sequence shown here is derived from an EMBL/GenBank/DDBJ whole genome shotgun (WGS) entry which is preliminary data.</text>
</comment>
<feature type="domain" description="Large ribosomal subunit protein uL6 alpha-beta" evidence="9">
    <location>
        <begin position="11"/>
        <end position="82"/>
    </location>
</feature>
<keyword evidence="11" id="KW-1185">Reference proteome</keyword>
<organism evidence="10 11">
    <name type="scientific">Abiotrophia defectiva ATCC 49176</name>
    <dbReference type="NCBI Taxonomy" id="592010"/>
    <lineage>
        <taxon>Bacteria</taxon>
        <taxon>Bacillati</taxon>
        <taxon>Bacillota</taxon>
        <taxon>Bacilli</taxon>
        <taxon>Lactobacillales</taxon>
        <taxon>Aerococcaceae</taxon>
        <taxon>Abiotrophia</taxon>
    </lineage>
</organism>
<evidence type="ECO:0000256" key="6">
    <source>
        <dbReference type="HAMAP-Rule" id="MF_01365"/>
    </source>
</evidence>
<proteinExistence type="inferred from homology"/>
<keyword evidence="2 6" id="KW-0699">rRNA-binding</keyword>
<dbReference type="GeneID" id="84816900"/>
<dbReference type="OrthoDB" id="9805007at2"/>
<dbReference type="HAMAP" id="MF_01365_B">
    <property type="entry name" value="Ribosomal_uL6_B"/>
    <property type="match status" value="1"/>
</dbReference>
<dbReference type="AlphaFoldDB" id="W1Q666"/>
<dbReference type="InterPro" id="IPR002358">
    <property type="entry name" value="Ribosomal_uL6_CS"/>
</dbReference>
<dbReference type="InterPro" id="IPR019906">
    <property type="entry name" value="Ribosomal_uL6_bac-type"/>
</dbReference>
<dbReference type="GO" id="GO:0003735">
    <property type="term" value="F:structural constituent of ribosome"/>
    <property type="evidence" value="ECO:0007669"/>
    <property type="project" value="UniProtKB-UniRule"/>
</dbReference>
<feature type="domain" description="Large ribosomal subunit protein uL6 alpha-beta" evidence="9">
    <location>
        <begin position="90"/>
        <end position="164"/>
    </location>
</feature>
<dbReference type="InterPro" id="IPR020040">
    <property type="entry name" value="Ribosomal_uL6_a/b-dom"/>
</dbReference>
<comment type="similarity">
    <text evidence="1 6 7">Belongs to the universal ribosomal protein uL6 family.</text>
</comment>
<dbReference type="GO" id="GO:0019843">
    <property type="term" value="F:rRNA binding"/>
    <property type="evidence" value="ECO:0007669"/>
    <property type="project" value="UniProtKB-UniRule"/>
</dbReference>
<dbReference type="RefSeq" id="WP_023391470.1">
    <property type="nucleotide sequence ID" value="NZ_KI535340.1"/>
</dbReference>
<evidence type="ECO:0000256" key="1">
    <source>
        <dbReference type="ARBA" id="ARBA00009356"/>
    </source>
</evidence>
<keyword evidence="4 6" id="KW-0689">Ribosomal protein</keyword>